<dbReference type="EMBL" id="BMNC01000003">
    <property type="protein sequence ID" value="GGM91029.1"/>
    <property type="molecule type" value="Genomic_DNA"/>
</dbReference>
<feature type="transmembrane region" description="Helical" evidence="1">
    <location>
        <begin position="91"/>
        <end position="114"/>
    </location>
</feature>
<protein>
    <recommendedName>
        <fullName evidence="4">Fusaric acid resistance protein-like</fullName>
    </recommendedName>
</protein>
<feature type="transmembrane region" description="Helical" evidence="1">
    <location>
        <begin position="330"/>
        <end position="347"/>
    </location>
</feature>
<reference evidence="3" key="1">
    <citation type="journal article" date="2019" name="Int. J. Syst. Evol. Microbiol.">
        <title>The Global Catalogue of Microorganisms (GCM) 10K type strain sequencing project: providing services to taxonomists for standard genome sequencing and annotation.</title>
        <authorList>
            <consortium name="The Broad Institute Genomics Platform"/>
            <consortium name="The Broad Institute Genome Sequencing Center for Infectious Disease"/>
            <person name="Wu L."/>
            <person name="Ma J."/>
        </authorList>
    </citation>
    <scope>NUCLEOTIDE SEQUENCE [LARGE SCALE GENOMIC DNA]</scope>
    <source>
        <strain evidence="3">CGMCC 4.7319</strain>
    </source>
</reference>
<feature type="transmembrane region" description="Helical" evidence="1">
    <location>
        <begin position="64"/>
        <end position="85"/>
    </location>
</feature>
<evidence type="ECO:0008006" key="4">
    <source>
        <dbReference type="Google" id="ProtNLM"/>
    </source>
</evidence>
<organism evidence="2 3">
    <name type="scientific">Lentzea pudingi</name>
    <dbReference type="NCBI Taxonomy" id="1789439"/>
    <lineage>
        <taxon>Bacteria</taxon>
        <taxon>Bacillati</taxon>
        <taxon>Actinomycetota</taxon>
        <taxon>Actinomycetes</taxon>
        <taxon>Pseudonocardiales</taxon>
        <taxon>Pseudonocardiaceae</taxon>
        <taxon>Lentzea</taxon>
    </lineage>
</organism>
<keyword evidence="3" id="KW-1185">Reference proteome</keyword>
<gene>
    <name evidence="2" type="ORF">GCM10011609_30320</name>
</gene>
<keyword evidence="1" id="KW-0812">Transmembrane</keyword>
<feature type="transmembrane region" description="Helical" evidence="1">
    <location>
        <begin position="165"/>
        <end position="187"/>
    </location>
</feature>
<dbReference type="Proteomes" id="UP000597656">
    <property type="component" value="Unassembled WGS sequence"/>
</dbReference>
<comment type="caution">
    <text evidence="2">The sequence shown here is derived from an EMBL/GenBank/DDBJ whole genome shotgun (WGS) entry which is preliminary data.</text>
</comment>
<keyword evidence="1" id="KW-0472">Membrane</keyword>
<name>A0ABQ2HTB7_9PSEU</name>
<accession>A0ABQ2HTB7</accession>
<feature type="transmembrane region" description="Helical" evidence="1">
    <location>
        <begin position="359"/>
        <end position="377"/>
    </location>
</feature>
<evidence type="ECO:0000313" key="3">
    <source>
        <dbReference type="Proteomes" id="UP000597656"/>
    </source>
</evidence>
<evidence type="ECO:0000256" key="1">
    <source>
        <dbReference type="SAM" id="Phobius"/>
    </source>
</evidence>
<feature type="transmembrane region" description="Helical" evidence="1">
    <location>
        <begin position="121"/>
        <end position="145"/>
    </location>
</feature>
<sequence length="397" mass="44333">MRRGISASRAKHLRARLEPGRERYRVVHEVAAEHGVPVDLDRAHHRKLDLRLVRDRICSARWETAGAMSYLFLLLTVGTLIAQHFKVSSAHGVFISLFGVMLVGLPAVGADALARGRFRRVASLFFVSYNFVIVAAAALIVYGEFVGKGPVHALVGHPADNKDLYVLVHAALTYACFVVAMLVSMPIEKLIDRHRRFRSRSMAIAVDTLFRCVESARDEKSFMDPDTRNRLITQTQEVALVLKHGLWRTMRVRNPLASREFRRRCVHAGQSIELLCVKLVLPDRTTHRDYLHKILTLADTLLSGRYGELPDDPERASYVVRSKIAMAGRFVGKVTVGLAPLAVYLLLRHFKLVPAAAEVPVLTLCIAWLATYGLNALSRHDSSSQFPNVLGIFGSTK</sequence>
<proteinExistence type="predicted"/>
<keyword evidence="1" id="KW-1133">Transmembrane helix</keyword>
<evidence type="ECO:0000313" key="2">
    <source>
        <dbReference type="EMBL" id="GGM91029.1"/>
    </source>
</evidence>